<dbReference type="Pfam" id="PF21137">
    <property type="entry name" value="ANM3_C2H2_Zf"/>
    <property type="match status" value="1"/>
</dbReference>
<dbReference type="GO" id="GO:0035242">
    <property type="term" value="F:protein-arginine omega-N asymmetric methyltransferase activity"/>
    <property type="evidence" value="ECO:0007669"/>
    <property type="project" value="UniProtKB-EC"/>
</dbReference>
<evidence type="ECO:0000256" key="4">
    <source>
        <dbReference type="ARBA" id="ARBA00022603"/>
    </source>
</evidence>
<evidence type="ECO:0000256" key="11">
    <source>
        <dbReference type="ARBA" id="ARBA00049303"/>
    </source>
</evidence>
<evidence type="ECO:0000256" key="2">
    <source>
        <dbReference type="ARBA" id="ARBA00011925"/>
    </source>
</evidence>
<feature type="domain" description="Protein arginine N-methyltransferase 3-like C2H2 zinc finger" evidence="15">
    <location>
        <begin position="75"/>
        <end position="119"/>
    </location>
</feature>
<dbReference type="InterPro" id="IPR055135">
    <property type="entry name" value="PRMT_dom"/>
</dbReference>
<keyword evidence="3" id="KW-0963">Cytoplasm</keyword>
<feature type="domain" description="Methyltransferase" evidence="14">
    <location>
        <begin position="249"/>
        <end position="348"/>
    </location>
</feature>
<dbReference type="InterPro" id="IPR025799">
    <property type="entry name" value="Arg_MeTrfase"/>
</dbReference>
<evidence type="ECO:0000256" key="6">
    <source>
        <dbReference type="ARBA" id="ARBA00022691"/>
    </source>
</evidence>
<evidence type="ECO:0000256" key="3">
    <source>
        <dbReference type="ARBA" id="ARBA00022490"/>
    </source>
</evidence>
<dbReference type="CDD" id="cd02440">
    <property type="entry name" value="AdoMet_MTases"/>
    <property type="match status" value="1"/>
</dbReference>
<dbReference type="InterPro" id="IPR036236">
    <property type="entry name" value="Znf_C2H2_sf"/>
</dbReference>
<feature type="domain" description="Protein arginine N-methyltransferase" evidence="16">
    <location>
        <begin position="503"/>
        <end position="563"/>
    </location>
</feature>
<dbReference type="Proteomes" id="UP000076532">
    <property type="component" value="Unassembled WGS sequence"/>
</dbReference>
<protein>
    <recommendedName>
        <fullName evidence="2">type I protein arginine methyltransferase</fullName>
        <ecNumber evidence="2">2.1.1.319</ecNumber>
    </recommendedName>
</protein>
<dbReference type="FunFam" id="3.40.50.150:FF:000003">
    <property type="entry name" value="Blast:Protein arginine N-methyltransferase 1"/>
    <property type="match status" value="1"/>
</dbReference>
<evidence type="ECO:0000259" key="16">
    <source>
        <dbReference type="Pfam" id="PF22528"/>
    </source>
</evidence>
<dbReference type="SUPFAM" id="SSF57667">
    <property type="entry name" value="beta-beta-alpha zinc fingers"/>
    <property type="match status" value="1"/>
</dbReference>
<evidence type="ECO:0000259" key="15">
    <source>
        <dbReference type="Pfam" id="PF21137"/>
    </source>
</evidence>
<evidence type="ECO:0000256" key="8">
    <source>
        <dbReference type="ARBA" id="ARBA00022771"/>
    </source>
</evidence>
<dbReference type="GO" id="GO:0042054">
    <property type="term" value="F:histone methyltransferase activity"/>
    <property type="evidence" value="ECO:0007669"/>
    <property type="project" value="TreeGrafter"/>
</dbReference>
<dbReference type="GO" id="GO:0005829">
    <property type="term" value="C:cytosol"/>
    <property type="evidence" value="ECO:0007669"/>
    <property type="project" value="UniProtKB-SubCell"/>
</dbReference>
<dbReference type="SUPFAM" id="SSF53335">
    <property type="entry name" value="S-adenosyl-L-methionine-dependent methyltransferases"/>
    <property type="match status" value="1"/>
</dbReference>
<keyword evidence="6 12" id="KW-0949">S-adenosyl-L-methionine</keyword>
<proteinExistence type="predicted"/>
<dbReference type="STRING" id="436010.A0A166CR55"/>
<keyword evidence="7" id="KW-0479">Metal-binding</keyword>
<dbReference type="Pfam" id="PF22528">
    <property type="entry name" value="PRMT_C"/>
    <property type="match status" value="2"/>
</dbReference>
<dbReference type="GO" id="GO:0008270">
    <property type="term" value="F:zinc ion binding"/>
    <property type="evidence" value="ECO:0007669"/>
    <property type="project" value="UniProtKB-KW"/>
</dbReference>
<dbReference type="PROSITE" id="PS51678">
    <property type="entry name" value="SAM_MT_PRMT"/>
    <property type="match status" value="1"/>
</dbReference>
<keyword evidence="8" id="KW-0863">Zinc-finger</keyword>
<dbReference type="AlphaFoldDB" id="A0A166CR55"/>
<evidence type="ECO:0000256" key="13">
    <source>
        <dbReference type="SAM" id="MobiDB-lite"/>
    </source>
</evidence>
<dbReference type="Gene3D" id="2.70.160.11">
    <property type="entry name" value="Hnrnp arginine n-methyltransferase1"/>
    <property type="match status" value="1"/>
</dbReference>
<dbReference type="PANTHER" id="PTHR11006">
    <property type="entry name" value="PROTEIN ARGININE N-METHYLTRANSFERASE"/>
    <property type="match status" value="1"/>
</dbReference>
<keyword evidence="5 12" id="KW-0808">Transferase</keyword>
<accession>A0A166CR55</accession>
<name>A0A166CR55_9AGAM</name>
<keyword evidence="4 12" id="KW-0489">Methyltransferase</keyword>
<keyword evidence="18" id="KW-1185">Reference proteome</keyword>
<evidence type="ECO:0000313" key="18">
    <source>
        <dbReference type="Proteomes" id="UP000076532"/>
    </source>
</evidence>
<evidence type="ECO:0000256" key="12">
    <source>
        <dbReference type="PROSITE-ProRule" id="PRU01015"/>
    </source>
</evidence>
<evidence type="ECO:0000256" key="1">
    <source>
        <dbReference type="ARBA" id="ARBA00004514"/>
    </source>
</evidence>
<evidence type="ECO:0000256" key="7">
    <source>
        <dbReference type="ARBA" id="ARBA00022723"/>
    </source>
</evidence>
<evidence type="ECO:0000256" key="5">
    <source>
        <dbReference type="ARBA" id="ARBA00022679"/>
    </source>
</evidence>
<dbReference type="OrthoDB" id="7848332at2759"/>
<dbReference type="InterPro" id="IPR029063">
    <property type="entry name" value="SAM-dependent_MTases_sf"/>
</dbReference>
<dbReference type="Gene3D" id="3.40.50.150">
    <property type="entry name" value="Vaccinia Virus protein VP39"/>
    <property type="match status" value="1"/>
</dbReference>
<organism evidence="17 18">
    <name type="scientific">Athelia psychrophila</name>
    <dbReference type="NCBI Taxonomy" id="1759441"/>
    <lineage>
        <taxon>Eukaryota</taxon>
        <taxon>Fungi</taxon>
        <taxon>Dikarya</taxon>
        <taxon>Basidiomycota</taxon>
        <taxon>Agaricomycotina</taxon>
        <taxon>Agaricomycetes</taxon>
        <taxon>Agaricomycetidae</taxon>
        <taxon>Atheliales</taxon>
        <taxon>Atheliaceae</taxon>
        <taxon>Athelia</taxon>
    </lineage>
</organism>
<evidence type="ECO:0000256" key="10">
    <source>
        <dbReference type="ARBA" id="ARBA00047384"/>
    </source>
</evidence>
<evidence type="ECO:0000313" key="17">
    <source>
        <dbReference type="EMBL" id="KZP13919.1"/>
    </source>
</evidence>
<feature type="region of interest" description="Disordered" evidence="13">
    <location>
        <begin position="12"/>
        <end position="31"/>
    </location>
</feature>
<dbReference type="GO" id="GO:0032259">
    <property type="term" value="P:methylation"/>
    <property type="evidence" value="ECO:0007669"/>
    <property type="project" value="UniProtKB-KW"/>
</dbReference>
<comment type="catalytic activity">
    <reaction evidence="10">
        <text>L-arginyl-[protein] + 2 S-adenosyl-L-methionine = N(omega),N(omega)-dimethyl-L-arginyl-[protein] + 2 S-adenosyl-L-homocysteine + 2 H(+)</text>
        <dbReference type="Rhea" id="RHEA:48096"/>
        <dbReference type="Rhea" id="RHEA-COMP:10532"/>
        <dbReference type="Rhea" id="RHEA-COMP:11991"/>
        <dbReference type="ChEBI" id="CHEBI:15378"/>
        <dbReference type="ChEBI" id="CHEBI:29965"/>
        <dbReference type="ChEBI" id="CHEBI:57856"/>
        <dbReference type="ChEBI" id="CHEBI:59789"/>
        <dbReference type="ChEBI" id="CHEBI:61897"/>
        <dbReference type="EC" id="2.1.1.319"/>
    </reaction>
    <physiologicalReaction direction="left-to-right" evidence="10">
        <dbReference type="Rhea" id="RHEA:48097"/>
    </physiologicalReaction>
</comment>
<dbReference type="EC" id="2.1.1.319" evidence="2"/>
<dbReference type="EMBL" id="KV417625">
    <property type="protein sequence ID" value="KZP13919.1"/>
    <property type="molecule type" value="Genomic_DNA"/>
</dbReference>
<keyword evidence="9" id="KW-0862">Zinc</keyword>
<dbReference type="GO" id="GO:0005634">
    <property type="term" value="C:nucleus"/>
    <property type="evidence" value="ECO:0007669"/>
    <property type="project" value="TreeGrafter"/>
</dbReference>
<gene>
    <name evidence="17" type="ORF">FIBSPDRAFT_834515</name>
</gene>
<dbReference type="InterPro" id="IPR049482">
    <property type="entry name" value="ANM3-like_C2H2_Zf"/>
</dbReference>
<evidence type="ECO:0000256" key="9">
    <source>
        <dbReference type="ARBA" id="ARBA00022833"/>
    </source>
</evidence>
<dbReference type="PANTHER" id="PTHR11006:SF53">
    <property type="entry name" value="PROTEIN ARGININE N-METHYLTRANSFERASE 3"/>
    <property type="match status" value="1"/>
</dbReference>
<dbReference type="InterPro" id="IPR041698">
    <property type="entry name" value="Methyltransf_25"/>
</dbReference>
<sequence length="580" mass="64268">MSIRLPNLAVCADDDSGSQSGSSSDDDQDQSWDDFAEESIAQQPCLSLFEDKQFPSVTEALEYDRNQHNFDLDGICSRLSLDFHERIRLINYIRKNNPSSTTAFTGKEPFFLEDKYLIPVIADDPLLQFQPDASWSDSDEEAGTTQAPIADLQSANNRIRALEKKLADSKRDIVDYRAFVGERLNLASLSDAIKESDSASRPARDDDSHYFDSYGENDIHATMIQDKVRTSTYAQFIMTSPSLFRDAVVLDVGCGTGILSLFAAKSGAKHVFAVDASDIAQKATKIVKENGLDNIITVIQGKVEDIKLPDGITHVDVIISEWMGYALLYESMLDSVLHARDRFLKPDGGVMAPSQCQMMLGLCEGSEIHKERVGFWNDVYGFDLSIMAEGMFDEAIVDVVGPDAIVSEPYVIKDLNLGIITPRQLDFSSSFTLISTVERRTKVHAFILYFDTFFTTTGDLVPVGTEVKIVKEGDIALAEVWPVGNKPAPQRRASLGGKKLSTKITSFSTGPKSTPTHWKQTIFLLREPLMVVEGNSVVGSFHCKKSETNSRELEVEIHYALKESADAAVGEVTVQMYKVR</sequence>
<feature type="domain" description="Protein arginine N-methyltransferase" evidence="16">
    <location>
        <begin position="358"/>
        <end position="457"/>
    </location>
</feature>
<comment type="catalytic activity">
    <reaction evidence="11">
        <text>L-arginyl-[protein] + S-adenosyl-L-methionine = N(omega)-methyl-L-arginyl-[protein] + S-adenosyl-L-homocysteine + H(+)</text>
        <dbReference type="Rhea" id="RHEA:48100"/>
        <dbReference type="Rhea" id="RHEA-COMP:10532"/>
        <dbReference type="Rhea" id="RHEA-COMP:11990"/>
        <dbReference type="ChEBI" id="CHEBI:15378"/>
        <dbReference type="ChEBI" id="CHEBI:29965"/>
        <dbReference type="ChEBI" id="CHEBI:57856"/>
        <dbReference type="ChEBI" id="CHEBI:59789"/>
        <dbReference type="ChEBI" id="CHEBI:65280"/>
    </reaction>
    <physiologicalReaction direction="left-to-right" evidence="11">
        <dbReference type="Rhea" id="RHEA:48101"/>
    </physiologicalReaction>
</comment>
<reference evidence="17 18" key="1">
    <citation type="journal article" date="2016" name="Mol. Biol. Evol.">
        <title>Comparative Genomics of Early-Diverging Mushroom-Forming Fungi Provides Insights into the Origins of Lignocellulose Decay Capabilities.</title>
        <authorList>
            <person name="Nagy L.G."/>
            <person name="Riley R."/>
            <person name="Tritt A."/>
            <person name="Adam C."/>
            <person name="Daum C."/>
            <person name="Floudas D."/>
            <person name="Sun H."/>
            <person name="Yadav J.S."/>
            <person name="Pangilinan J."/>
            <person name="Larsson K.H."/>
            <person name="Matsuura K."/>
            <person name="Barry K."/>
            <person name="Labutti K."/>
            <person name="Kuo R."/>
            <person name="Ohm R.A."/>
            <person name="Bhattacharya S.S."/>
            <person name="Shirouzu T."/>
            <person name="Yoshinaga Y."/>
            <person name="Martin F.M."/>
            <person name="Grigoriev I.V."/>
            <person name="Hibbett D.S."/>
        </authorList>
    </citation>
    <scope>NUCLEOTIDE SEQUENCE [LARGE SCALE GENOMIC DNA]</scope>
    <source>
        <strain evidence="17 18">CBS 109695</strain>
    </source>
</reference>
<evidence type="ECO:0000259" key="14">
    <source>
        <dbReference type="Pfam" id="PF13649"/>
    </source>
</evidence>
<dbReference type="Pfam" id="PF13649">
    <property type="entry name" value="Methyltransf_25"/>
    <property type="match status" value="1"/>
</dbReference>
<comment type="subcellular location">
    <subcellularLocation>
        <location evidence="1">Cytoplasm</location>
        <location evidence="1">Cytosol</location>
    </subcellularLocation>
</comment>